<dbReference type="GO" id="GO:0030288">
    <property type="term" value="C:outer membrane-bounded periplasmic space"/>
    <property type="evidence" value="ECO:0007669"/>
    <property type="project" value="TreeGrafter"/>
</dbReference>
<dbReference type="EMBL" id="QGAC01000039">
    <property type="protein sequence ID" value="TKJ83295.1"/>
    <property type="molecule type" value="Genomic_DNA"/>
</dbReference>
<dbReference type="OrthoDB" id="9785015at2"/>
<dbReference type="InterPro" id="IPR005950">
    <property type="entry name" value="ModA"/>
</dbReference>
<evidence type="ECO:0000313" key="11">
    <source>
        <dbReference type="Proteomes" id="UP000661012"/>
    </source>
</evidence>
<dbReference type="FunFam" id="3.40.190.10:FF:000035">
    <property type="entry name" value="Molybdate ABC transporter substrate-binding protein"/>
    <property type="match status" value="1"/>
</dbReference>
<protein>
    <submittedName>
        <fullName evidence="9">Molybdate ABC transporter substrate-binding protein</fullName>
    </submittedName>
</protein>
<keyword evidence="2 6" id="KW-0500">Molybdenum</keyword>
<dbReference type="PANTHER" id="PTHR30632:SF17">
    <property type="entry name" value="MOLYBDATE-BINDING PROTEIN MODA"/>
    <property type="match status" value="1"/>
</dbReference>
<dbReference type="GO" id="GO:0030973">
    <property type="term" value="F:molybdate ion binding"/>
    <property type="evidence" value="ECO:0007669"/>
    <property type="project" value="TreeGrafter"/>
</dbReference>
<evidence type="ECO:0000256" key="4">
    <source>
        <dbReference type="ARBA" id="ARBA00022729"/>
    </source>
</evidence>
<reference evidence="8 11" key="2">
    <citation type="journal article" date="2020" name="FEMS Microbiol. Ecol.">
        <title>Temporal dynamics of bacterial communities during seed development and maturation.</title>
        <authorList>
            <person name="Chesneau G."/>
            <person name="Torres-Cortes G."/>
            <person name="Briand M."/>
            <person name="Darrasse A."/>
            <person name="Preveaux A."/>
            <person name="Marais C."/>
            <person name="Jacques M.A."/>
            <person name="Shade A."/>
            <person name="Barret M."/>
        </authorList>
    </citation>
    <scope>NUCLEOTIDE SEQUENCE [LARGE SCALE GENOMIC DNA]</scope>
    <source>
        <strain evidence="8 11">CFBP13732</strain>
    </source>
</reference>
<dbReference type="InterPro" id="IPR050682">
    <property type="entry name" value="ModA/WtpA"/>
</dbReference>
<reference evidence="9 10" key="1">
    <citation type="journal article" date="2019" name="Sci. Rep.">
        <title>Differences in resource use lead to coexistence of seed-transmitted microbial populations.</title>
        <authorList>
            <person name="Torres-Cortes G."/>
            <person name="Garcia B.J."/>
            <person name="Compant S."/>
            <person name="Rezki S."/>
            <person name="Jones P."/>
            <person name="Preveaux A."/>
            <person name="Briand M."/>
            <person name="Roulet A."/>
            <person name="Bouchez O."/>
            <person name="Jacobson D."/>
            <person name="Barret M."/>
        </authorList>
    </citation>
    <scope>NUCLEOTIDE SEQUENCE [LARGE SCALE GENOMIC DNA]</scope>
    <source>
        <strain evidence="9 10">CFBP13511</strain>
    </source>
</reference>
<evidence type="ECO:0000313" key="9">
    <source>
        <dbReference type="EMBL" id="TKJ83295.1"/>
    </source>
</evidence>
<dbReference type="EMBL" id="JACYNN010000008">
    <property type="protein sequence ID" value="MBD8107409.1"/>
    <property type="molecule type" value="Genomic_DNA"/>
</dbReference>
<feature type="binding site" evidence="6">
    <location>
        <position position="35"/>
    </location>
    <ligand>
        <name>molybdate</name>
        <dbReference type="ChEBI" id="CHEBI:36264"/>
    </ligand>
</feature>
<dbReference type="GO" id="GO:0015689">
    <property type="term" value="P:molybdate ion transport"/>
    <property type="evidence" value="ECO:0007669"/>
    <property type="project" value="InterPro"/>
</dbReference>
<dbReference type="PANTHER" id="PTHR30632">
    <property type="entry name" value="MOLYBDATE-BINDING PERIPLASMIC PROTEIN"/>
    <property type="match status" value="1"/>
</dbReference>
<organism evidence="9 10">
    <name type="scientific">Erwinia persicina</name>
    <dbReference type="NCBI Taxonomy" id="55211"/>
    <lineage>
        <taxon>Bacteria</taxon>
        <taxon>Pseudomonadati</taxon>
        <taxon>Pseudomonadota</taxon>
        <taxon>Gammaproteobacteria</taxon>
        <taxon>Enterobacterales</taxon>
        <taxon>Erwiniaceae</taxon>
        <taxon>Erwinia</taxon>
    </lineage>
</organism>
<evidence type="ECO:0000256" key="1">
    <source>
        <dbReference type="ARBA" id="ARBA00009175"/>
    </source>
</evidence>
<dbReference type="GO" id="GO:1901359">
    <property type="term" value="F:tungstate binding"/>
    <property type="evidence" value="ECO:0007669"/>
    <property type="project" value="UniProtKB-ARBA"/>
</dbReference>
<evidence type="ECO:0000256" key="7">
    <source>
        <dbReference type="SAM" id="SignalP"/>
    </source>
</evidence>
<dbReference type="NCBIfam" id="TIGR01256">
    <property type="entry name" value="modA"/>
    <property type="match status" value="1"/>
</dbReference>
<name>A0A4U3ESC7_9GAMM</name>
<feature type="binding site" evidence="6">
    <location>
        <position position="62"/>
    </location>
    <ligand>
        <name>molybdate</name>
        <dbReference type="ChEBI" id="CHEBI:36264"/>
    </ligand>
</feature>
<feature type="chain" id="PRO_5020531929" evidence="7">
    <location>
        <begin position="25"/>
        <end position="257"/>
    </location>
</feature>
<dbReference type="GO" id="GO:0046872">
    <property type="term" value="F:metal ion binding"/>
    <property type="evidence" value="ECO:0007669"/>
    <property type="project" value="UniProtKB-KW"/>
</dbReference>
<evidence type="ECO:0000256" key="5">
    <source>
        <dbReference type="ARBA" id="ARBA00062515"/>
    </source>
</evidence>
<dbReference type="STRING" id="1219360.GCA_001571305_04405"/>
<evidence type="ECO:0000256" key="3">
    <source>
        <dbReference type="ARBA" id="ARBA00022723"/>
    </source>
</evidence>
<comment type="caution">
    <text evidence="9">The sequence shown here is derived from an EMBL/GenBank/DDBJ whole genome shotgun (WGS) entry which is preliminary data.</text>
</comment>
<dbReference type="Proteomes" id="UP000306393">
    <property type="component" value="Unassembled WGS sequence"/>
</dbReference>
<comment type="subunit">
    <text evidence="5">The complex is composed of two ATP-binding proteins (ModC), two transmembrane proteins (ModB) and a solute-binding protein (ModA).</text>
</comment>
<gene>
    <name evidence="8" type="primary">modA</name>
    <name evidence="9" type="ORF">EpCFBP13511_23075</name>
    <name evidence="8" type="ORF">IFT93_13415</name>
</gene>
<dbReference type="Pfam" id="PF13531">
    <property type="entry name" value="SBP_bac_11"/>
    <property type="match status" value="1"/>
</dbReference>
<sequence>MSVKGNHWIIAAAISLSVGGHAMAAEKITVFAAASLTNALDVIASQYGKETSVNVVSSFASSSTLARQIEQGAPADLFISADQQWMDYAVAKQTIEEGSRVTLLGNDLVLVAPTASQPQAVSISKSTDWKGLLKGQRLAVGDPDHVPAGIYAREALQNLGAWDELSPLMARSNSVRAALALVERDETPYGIVYGSDAVASKKVTVVGLFPEASHKPVEYPMAIVKGHHRASVTAFYNYLKGPQAAAVFRQYGFAPER</sequence>
<dbReference type="SUPFAM" id="SSF53850">
    <property type="entry name" value="Periplasmic binding protein-like II"/>
    <property type="match status" value="1"/>
</dbReference>
<evidence type="ECO:0000313" key="10">
    <source>
        <dbReference type="Proteomes" id="UP000306393"/>
    </source>
</evidence>
<evidence type="ECO:0000256" key="2">
    <source>
        <dbReference type="ARBA" id="ARBA00022505"/>
    </source>
</evidence>
<feature type="binding site" evidence="6">
    <location>
        <position position="193"/>
    </location>
    <ligand>
        <name>molybdate</name>
        <dbReference type="ChEBI" id="CHEBI:36264"/>
    </ligand>
</feature>
<accession>A0A4U3ESC7</accession>
<keyword evidence="11" id="KW-1185">Reference proteome</keyword>
<proteinExistence type="inferred from homology"/>
<keyword evidence="4 7" id="KW-0732">Signal</keyword>
<dbReference type="Gene3D" id="3.40.190.10">
    <property type="entry name" value="Periplasmic binding protein-like II"/>
    <property type="match status" value="2"/>
</dbReference>
<evidence type="ECO:0000313" key="8">
    <source>
        <dbReference type="EMBL" id="MBD8107409.1"/>
    </source>
</evidence>
<feature type="signal peptide" evidence="7">
    <location>
        <begin position="1"/>
        <end position="24"/>
    </location>
</feature>
<dbReference type="AlphaFoldDB" id="A0A4U3ESC7"/>
<dbReference type="NCBIfam" id="NF007958">
    <property type="entry name" value="PRK10677.1"/>
    <property type="match status" value="1"/>
</dbReference>
<feature type="binding site" evidence="6">
    <location>
        <position position="175"/>
    </location>
    <ligand>
        <name>molybdate</name>
        <dbReference type="ChEBI" id="CHEBI:36264"/>
    </ligand>
</feature>
<evidence type="ECO:0000256" key="6">
    <source>
        <dbReference type="PIRSR" id="PIRSR004846-1"/>
    </source>
</evidence>
<feature type="binding site" evidence="6">
    <location>
        <position position="148"/>
    </location>
    <ligand>
        <name>molybdate</name>
        <dbReference type="ChEBI" id="CHEBI:36264"/>
    </ligand>
</feature>
<keyword evidence="3 6" id="KW-0479">Metal-binding</keyword>
<dbReference type="RefSeq" id="WP_137270165.1">
    <property type="nucleotide sequence ID" value="NZ_JACYNM010000008.1"/>
</dbReference>
<dbReference type="CDD" id="cd13536">
    <property type="entry name" value="PBP2_EcModA"/>
    <property type="match status" value="1"/>
</dbReference>
<dbReference type="PIRSF" id="PIRSF004846">
    <property type="entry name" value="ModA"/>
    <property type="match status" value="1"/>
</dbReference>
<dbReference type="Proteomes" id="UP000661012">
    <property type="component" value="Unassembled WGS sequence"/>
</dbReference>
<comment type="similarity">
    <text evidence="1">Belongs to the bacterial solute-binding protein ModA family.</text>
</comment>